<evidence type="ECO:0000313" key="12">
    <source>
        <dbReference type="Proteomes" id="UP000697927"/>
    </source>
</evidence>
<dbReference type="Gene3D" id="3.30.1330.60">
    <property type="entry name" value="OmpA-like domain"/>
    <property type="match status" value="1"/>
</dbReference>
<evidence type="ECO:0000256" key="7">
    <source>
        <dbReference type="PROSITE-ProRule" id="PRU00473"/>
    </source>
</evidence>
<dbReference type="InterPro" id="IPR050330">
    <property type="entry name" value="Bact_OuterMem_StrucFunc"/>
</dbReference>
<keyword evidence="6 7" id="KW-0472">Membrane</keyword>
<evidence type="ECO:0000256" key="1">
    <source>
        <dbReference type="ARBA" id="ARBA00004162"/>
    </source>
</evidence>
<dbReference type="Pfam" id="PF00691">
    <property type="entry name" value="OmpA"/>
    <property type="match status" value="1"/>
</dbReference>
<keyword evidence="12" id="KW-1185">Reference proteome</keyword>
<dbReference type="InterPro" id="IPR006665">
    <property type="entry name" value="OmpA-like"/>
</dbReference>
<comment type="similarity">
    <text evidence="2">Belongs to the MotB family.</text>
</comment>
<evidence type="ECO:0000313" key="11">
    <source>
        <dbReference type="EMBL" id="NIY46927.1"/>
    </source>
</evidence>
<reference evidence="11 12" key="1">
    <citation type="journal article" date="2020" name="Microorganisms">
        <title>Polyphasic Characterisation of Cedecea colo sp. nov., a New Enteric Bacterium Isolated from the Koala Hindgut.</title>
        <authorList>
            <person name="Boath J.M."/>
            <person name="Dakhal S."/>
            <person name="Van T.T.H."/>
            <person name="Moore R.J."/>
            <person name="Dekiwadia C."/>
            <person name="Macreadie I.G."/>
        </authorList>
    </citation>
    <scope>NUCLEOTIDE SEQUENCE [LARGE SCALE GENOMIC DNA]</scope>
    <source>
        <strain evidence="11 12">ZA</strain>
    </source>
</reference>
<dbReference type="RefSeq" id="WP_167607961.1">
    <property type="nucleotide sequence ID" value="NZ_SOYS01000002.1"/>
</dbReference>
<dbReference type="PANTHER" id="PTHR30329:SF18">
    <property type="entry name" value="MOTILITY PROTEIN B"/>
    <property type="match status" value="1"/>
</dbReference>
<dbReference type="Proteomes" id="UP000697927">
    <property type="component" value="Unassembled WGS sequence"/>
</dbReference>
<protein>
    <submittedName>
        <fullName evidence="11">Flagellar motor protein MotB</fullName>
    </submittedName>
</protein>
<evidence type="ECO:0000256" key="5">
    <source>
        <dbReference type="ARBA" id="ARBA00022989"/>
    </source>
</evidence>
<comment type="caution">
    <text evidence="11">The sequence shown here is derived from an EMBL/GenBank/DDBJ whole genome shotgun (WGS) entry which is preliminary data.</text>
</comment>
<keyword evidence="5 9" id="KW-1133">Transmembrane helix</keyword>
<keyword evidence="11" id="KW-0969">Cilium</keyword>
<dbReference type="SUPFAM" id="SSF103088">
    <property type="entry name" value="OmpA-like"/>
    <property type="match status" value="1"/>
</dbReference>
<dbReference type="PROSITE" id="PS51123">
    <property type="entry name" value="OMPA_2"/>
    <property type="match status" value="1"/>
</dbReference>
<gene>
    <name evidence="11" type="primary">motB</name>
    <name evidence="11" type="ORF">E2L00_05140</name>
</gene>
<dbReference type="CDD" id="cd07185">
    <property type="entry name" value="OmpA_C-like"/>
    <property type="match status" value="1"/>
</dbReference>
<evidence type="ECO:0000256" key="4">
    <source>
        <dbReference type="ARBA" id="ARBA00022692"/>
    </source>
</evidence>
<dbReference type="EMBL" id="SOYS01000002">
    <property type="protein sequence ID" value="NIY46927.1"/>
    <property type="molecule type" value="Genomic_DNA"/>
</dbReference>
<organism evidence="11 12">
    <name type="scientific">Cedecea colo</name>
    <dbReference type="NCBI Taxonomy" id="2552946"/>
    <lineage>
        <taxon>Bacteria</taxon>
        <taxon>Pseudomonadati</taxon>
        <taxon>Pseudomonadota</taxon>
        <taxon>Gammaproteobacteria</taxon>
        <taxon>Enterobacterales</taxon>
        <taxon>Enterobacteriaceae</taxon>
        <taxon>Cedecea</taxon>
    </lineage>
</organism>
<keyword evidence="3" id="KW-1003">Cell membrane</keyword>
<evidence type="ECO:0000256" key="3">
    <source>
        <dbReference type="ARBA" id="ARBA00022475"/>
    </source>
</evidence>
<proteinExistence type="inferred from homology"/>
<dbReference type="PANTHER" id="PTHR30329">
    <property type="entry name" value="STATOR ELEMENT OF FLAGELLAR MOTOR COMPLEX"/>
    <property type="match status" value="1"/>
</dbReference>
<evidence type="ECO:0000259" key="10">
    <source>
        <dbReference type="PROSITE" id="PS51123"/>
    </source>
</evidence>
<dbReference type="InterPro" id="IPR025713">
    <property type="entry name" value="MotB-like_N_dom"/>
</dbReference>
<evidence type="ECO:0000256" key="8">
    <source>
        <dbReference type="SAM" id="MobiDB-lite"/>
    </source>
</evidence>
<evidence type="ECO:0000256" key="6">
    <source>
        <dbReference type="ARBA" id="ARBA00023136"/>
    </source>
</evidence>
<feature type="region of interest" description="Disordered" evidence="8">
    <location>
        <begin position="80"/>
        <end position="99"/>
    </location>
</feature>
<feature type="domain" description="OmpA-like" evidence="10">
    <location>
        <begin position="150"/>
        <end position="270"/>
    </location>
</feature>
<keyword evidence="11" id="KW-0282">Flagellum</keyword>
<keyword evidence="11" id="KW-0966">Cell projection</keyword>
<evidence type="ECO:0000256" key="2">
    <source>
        <dbReference type="ARBA" id="ARBA00008914"/>
    </source>
</evidence>
<feature type="transmembrane region" description="Helical" evidence="9">
    <location>
        <begin position="30"/>
        <end position="49"/>
    </location>
</feature>
<dbReference type="Pfam" id="PF13677">
    <property type="entry name" value="MotB_plug"/>
    <property type="match status" value="1"/>
</dbReference>
<dbReference type="NCBIfam" id="NF006548">
    <property type="entry name" value="PRK09041.1"/>
    <property type="match status" value="1"/>
</dbReference>
<sequence length="310" mass="34311">MKNQAHPVVVVKRRKHKGHGKGHQGGSWKIAYADFMTAMMAFFLVMWLISISSSKELAQIADYFKTPLSVAITGGQRIADSESPIPGGGDDVTQQQGEVKKSPNIDELRKHMETSRLKRLRNQLDQLIEADPKLRALRPHLQIDLVQEGLRIQIIDSQNRPMFKNGSAEVEPYMRDILRGIAPLLNDIPNKISLSGHTDDLPYAMGERGYSNWELSADRANASRRELIYGGLTDGKVLRVVGMASTMRVTDRGPEDAVNRRISLLVLNKQAEQAIVHENAESANLPLSTLKEPAAEAAAQSTLPPQPGTR</sequence>
<evidence type="ECO:0000256" key="9">
    <source>
        <dbReference type="SAM" id="Phobius"/>
    </source>
</evidence>
<keyword evidence="4 9" id="KW-0812">Transmembrane</keyword>
<comment type="subcellular location">
    <subcellularLocation>
        <location evidence="1">Cell membrane</location>
        <topology evidence="1">Single-pass membrane protein</topology>
    </subcellularLocation>
</comment>
<accession>A0ABX0VL90</accession>
<dbReference type="InterPro" id="IPR036737">
    <property type="entry name" value="OmpA-like_sf"/>
</dbReference>
<name>A0ABX0VL90_9ENTR</name>